<dbReference type="EMBL" id="MU001688">
    <property type="protein sequence ID" value="KAF2455108.1"/>
    <property type="molecule type" value="Genomic_DNA"/>
</dbReference>
<evidence type="ECO:0000313" key="3">
    <source>
        <dbReference type="Proteomes" id="UP000799766"/>
    </source>
</evidence>
<name>A0A6A6NU68_9PEZI</name>
<protein>
    <submittedName>
        <fullName evidence="2">Uncharacterized protein</fullName>
    </submittedName>
</protein>
<feature type="compositionally biased region" description="Basic and acidic residues" evidence="1">
    <location>
        <begin position="71"/>
        <end position="93"/>
    </location>
</feature>
<accession>A0A6A6NU68</accession>
<feature type="compositionally biased region" description="Basic residues" evidence="1">
    <location>
        <begin position="15"/>
        <end position="33"/>
    </location>
</feature>
<feature type="compositionally biased region" description="Low complexity" evidence="1">
    <location>
        <begin position="96"/>
        <end position="107"/>
    </location>
</feature>
<evidence type="ECO:0000256" key="1">
    <source>
        <dbReference type="SAM" id="MobiDB-lite"/>
    </source>
</evidence>
<feature type="compositionally biased region" description="Basic and acidic residues" evidence="1">
    <location>
        <begin position="34"/>
        <end position="50"/>
    </location>
</feature>
<keyword evidence="3" id="KW-1185">Reference proteome</keyword>
<dbReference type="Proteomes" id="UP000799766">
    <property type="component" value="Unassembled WGS sequence"/>
</dbReference>
<reference evidence="2" key="1">
    <citation type="journal article" date="2020" name="Stud. Mycol.">
        <title>101 Dothideomycetes genomes: a test case for predicting lifestyles and emergence of pathogens.</title>
        <authorList>
            <person name="Haridas S."/>
            <person name="Albert R."/>
            <person name="Binder M."/>
            <person name="Bloem J."/>
            <person name="Labutti K."/>
            <person name="Salamov A."/>
            <person name="Andreopoulos B."/>
            <person name="Baker S."/>
            <person name="Barry K."/>
            <person name="Bills G."/>
            <person name="Bluhm B."/>
            <person name="Cannon C."/>
            <person name="Castanera R."/>
            <person name="Culley D."/>
            <person name="Daum C."/>
            <person name="Ezra D."/>
            <person name="Gonzalez J."/>
            <person name="Henrissat B."/>
            <person name="Kuo A."/>
            <person name="Liang C."/>
            <person name="Lipzen A."/>
            <person name="Lutzoni F."/>
            <person name="Magnuson J."/>
            <person name="Mondo S."/>
            <person name="Nolan M."/>
            <person name="Ohm R."/>
            <person name="Pangilinan J."/>
            <person name="Park H.-J."/>
            <person name="Ramirez L."/>
            <person name="Alfaro M."/>
            <person name="Sun H."/>
            <person name="Tritt A."/>
            <person name="Yoshinaga Y."/>
            <person name="Zwiers L.-H."/>
            <person name="Turgeon B."/>
            <person name="Goodwin S."/>
            <person name="Spatafora J."/>
            <person name="Crous P."/>
            <person name="Grigoriev I."/>
        </authorList>
    </citation>
    <scope>NUCLEOTIDE SEQUENCE</scope>
    <source>
        <strain evidence="2">ATCC 16933</strain>
    </source>
</reference>
<dbReference type="AlphaFoldDB" id="A0A6A6NU68"/>
<sequence>MHKSKQTHSPFPSKRSQHMSRTPRRGNHMLKKHRLEENKQGKEHNKEIRYDQNPQKCPKTPAHKSFRPPPRPKEAPGREGKEGERKTKLERKTMPISGRSSRSVSIIMPRAASPIF</sequence>
<evidence type="ECO:0000313" key="2">
    <source>
        <dbReference type="EMBL" id="KAF2455108.1"/>
    </source>
</evidence>
<organism evidence="2 3">
    <name type="scientific">Lineolata rhizophorae</name>
    <dbReference type="NCBI Taxonomy" id="578093"/>
    <lineage>
        <taxon>Eukaryota</taxon>
        <taxon>Fungi</taxon>
        <taxon>Dikarya</taxon>
        <taxon>Ascomycota</taxon>
        <taxon>Pezizomycotina</taxon>
        <taxon>Dothideomycetes</taxon>
        <taxon>Dothideomycetes incertae sedis</taxon>
        <taxon>Lineolatales</taxon>
        <taxon>Lineolataceae</taxon>
        <taxon>Lineolata</taxon>
    </lineage>
</organism>
<proteinExistence type="predicted"/>
<feature type="region of interest" description="Disordered" evidence="1">
    <location>
        <begin position="1"/>
        <end position="116"/>
    </location>
</feature>
<gene>
    <name evidence="2" type="ORF">BDY21DRAFT_79306</name>
</gene>